<evidence type="ECO:0000256" key="1">
    <source>
        <dbReference type="ARBA" id="ARBA00005565"/>
    </source>
</evidence>
<dbReference type="InterPro" id="IPR029057">
    <property type="entry name" value="PRTase-like"/>
</dbReference>
<keyword evidence="2 5" id="KW-0806">Transcription termination</keyword>
<protein>
    <recommendedName>
        <fullName evidence="5">Bifunctional protein PyrR</fullName>
    </recommendedName>
    <domain>
        <recommendedName>
            <fullName evidence="5">Pyrimidine operon regulatory protein</fullName>
        </recommendedName>
    </domain>
    <domain>
        <recommendedName>
            <fullName evidence="5">Uracil phosphoribosyltransferase</fullName>
            <shortName evidence="5">UPRTase</shortName>
            <ecNumber evidence="5">2.4.2.9</ecNumber>
        </recommendedName>
    </domain>
</protein>
<sequence>MQMEKVLFDQDTITRSLKRIAHEILEKNDNLNDVVIIGIKTRGSYLAERLVRLIEVFEGVTVPLGELDITKYRDDITREMKEVIVNQSTVPMTLNGKTVILVDDVLYTGRTVRAALEAVLEYGRPKNIQLATLIDRGHRELPIRADYVGKNIPTSQKEVVNVYLTELDKQDAVVLSKE</sequence>
<dbReference type="AlphaFoldDB" id="A0A9Q9FFM7"/>
<dbReference type="Pfam" id="PF00156">
    <property type="entry name" value="Pribosyltran"/>
    <property type="match status" value="1"/>
</dbReference>
<dbReference type="GO" id="GO:0003723">
    <property type="term" value="F:RNA binding"/>
    <property type="evidence" value="ECO:0007669"/>
    <property type="project" value="UniProtKB-UniRule"/>
</dbReference>
<comment type="function">
    <text evidence="5">Also displays a weak uracil phosphoribosyltransferase activity which is not physiologically significant.</text>
</comment>
<evidence type="ECO:0000256" key="3">
    <source>
        <dbReference type="ARBA" id="ARBA00023015"/>
    </source>
</evidence>
<keyword evidence="5" id="KW-0694">RNA-binding</keyword>
<accession>A0A9Q9FFM7</accession>
<evidence type="ECO:0000313" key="9">
    <source>
        <dbReference type="Proteomes" id="UP001058016"/>
    </source>
</evidence>
<dbReference type="HAMAP" id="MF_01219">
    <property type="entry name" value="PyrR"/>
    <property type="match status" value="1"/>
</dbReference>
<dbReference type="EC" id="2.4.2.9" evidence="5"/>
<keyword evidence="9" id="KW-1185">Reference proteome</keyword>
<name>A0A9Q9FFM7_9FIRM</name>
<evidence type="ECO:0000313" key="8">
    <source>
        <dbReference type="EMBL" id="UUF09658.1"/>
    </source>
</evidence>
<proteinExistence type="inferred from homology"/>
<comment type="similarity">
    <text evidence="1 5">Belongs to the purine/pyrimidine phosphoribosyltransferase family. PyrR subfamily.</text>
</comment>
<dbReference type="NCBIfam" id="NF003549">
    <property type="entry name" value="PRK05205.1-5"/>
    <property type="match status" value="1"/>
</dbReference>
<dbReference type="EMBL" id="CP071249">
    <property type="protein sequence ID" value="UUF07294.1"/>
    <property type="molecule type" value="Genomic_DNA"/>
</dbReference>
<keyword evidence="3 5" id="KW-0805">Transcription regulation</keyword>
<dbReference type="FunFam" id="3.40.50.2020:FF:000020">
    <property type="entry name" value="Bifunctional protein PyrR"/>
    <property type="match status" value="1"/>
</dbReference>
<keyword evidence="4 5" id="KW-0804">Transcription</keyword>
<dbReference type="EMBL" id="CP071250">
    <property type="protein sequence ID" value="UUF09658.1"/>
    <property type="molecule type" value="Genomic_DNA"/>
</dbReference>
<dbReference type="PANTHER" id="PTHR11608:SF0">
    <property type="entry name" value="BIFUNCTIONAL PROTEIN PYRR"/>
    <property type="match status" value="1"/>
</dbReference>
<dbReference type="Proteomes" id="UP001058072">
    <property type="component" value="Chromosome"/>
</dbReference>
<dbReference type="CDD" id="cd06223">
    <property type="entry name" value="PRTases_typeI"/>
    <property type="match status" value="1"/>
</dbReference>
<keyword evidence="5 8" id="KW-0808">Transferase</keyword>
<dbReference type="GO" id="GO:0006353">
    <property type="term" value="P:DNA-templated transcription termination"/>
    <property type="evidence" value="ECO:0007669"/>
    <property type="project" value="UniProtKB-UniRule"/>
</dbReference>
<evidence type="ECO:0000313" key="10">
    <source>
        <dbReference type="Proteomes" id="UP001058072"/>
    </source>
</evidence>
<evidence type="ECO:0000256" key="4">
    <source>
        <dbReference type="ARBA" id="ARBA00023163"/>
    </source>
</evidence>
<comment type="function">
    <text evidence="5">Regulates transcriptional attenuation of the pyrimidine nucleotide (pyr) operon by binding in a uridine-dependent manner to specific sites on pyr mRNA. This disrupts an antiterminator hairpin in the RNA and favors formation of a downstream transcription terminator, leading to a reduced expression of downstream genes.</text>
</comment>
<dbReference type="Proteomes" id="UP001058016">
    <property type="component" value="Chromosome"/>
</dbReference>
<dbReference type="NCBIfam" id="NF003548">
    <property type="entry name" value="PRK05205.1-4"/>
    <property type="match status" value="1"/>
</dbReference>
<comment type="catalytic activity">
    <reaction evidence="5">
        <text>UMP + diphosphate = 5-phospho-alpha-D-ribose 1-diphosphate + uracil</text>
        <dbReference type="Rhea" id="RHEA:13017"/>
        <dbReference type="ChEBI" id="CHEBI:17568"/>
        <dbReference type="ChEBI" id="CHEBI:33019"/>
        <dbReference type="ChEBI" id="CHEBI:57865"/>
        <dbReference type="ChEBI" id="CHEBI:58017"/>
        <dbReference type="EC" id="2.4.2.9"/>
    </reaction>
</comment>
<comment type="subunit">
    <text evidence="5">Homodimer and homohexamer; in equilibrium.</text>
</comment>
<dbReference type="GO" id="GO:0004845">
    <property type="term" value="F:uracil phosphoribosyltransferase activity"/>
    <property type="evidence" value="ECO:0007669"/>
    <property type="project" value="UniProtKB-UniRule"/>
</dbReference>
<dbReference type="SUPFAM" id="SSF53271">
    <property type="entry name" value="PRTase-like"/>
    <property type="match status" value="1"/>
</dbReference>
<dbReference type="InterPro" id="IPR023050">
    <property type="entry name" value="PyrR"/>
</dbReference>
<evidence type="ECO:0000313" key="7">
    <source>
        <dbReference type="EMBL" id="UUF07294.1"/>
    </source>
</evidence>
<dbReference type="InterPro" id="IPR050137">
    <property type="entry name" value="PyrR_bifunctional"/>
</dbReference>
<dbReference type="Gene3D" id="3.40.50.2020">
    <property type="match status" value="1"/>
</dbReference>
<reference evidence="8 9" key="1">
    <citation type="submission" date="2021-03" db="EMBL/GenBank/DDBJ databases">
        <title>Comparative Genomics and Metabolomics in the genus Turicibacter.</title>
        <authorList>
            <person name="Maki J."/>
            <person name="Looft T."/>
        </authorList>
    </citation>
    <scope>NUCLEOTIDE SEQUENCE</scope>
    <source>
        <strain evidence="8">ISU324</strain>
        <strain evidence="7 9">MMM721</strain>
    </source>
</reference>
<feature type="short sequence motif" description="PRPP-binding" evidence="5">
    <location>
        <begin position="99"/>
        <end position="111"/>
    </location>
</feature>
<evidence type="ECO:0000256" key="2">
    <source>
        <dbReference type="ARBA" id="ARBA00022472"/>
    </source>
</evidence>
<dbReference type="PANTHER" id="PTHR11608">
    <property type="entry name" value="BIFUNCTIONAL PROTEIN PYRR"/>
    <property type="match status" value="1"/>
</dbReference>
<evidence type="ECO:0000256" key="5">
    <source>
        <dbReference type="HAMAP-Rule" id="MF_01219"/>
    </source>
</evidence>
<evidence type="ECO:0000259" key="6">
    <source>
        <dbReference type="Pfam" id="PF00156"/>
    </source>
</evidence>
<gene>
    <name evidence="5 8" type="primary">pyrR</name>
    <name evidence="7" type="ORF">J0J69_09890</name>
    <name evidence="8" type="ORF">J0J70_03990</name>
</gene>
<organism evidence="8 10">
    <name type="scientific">Turicibacter bilis</name>
    <dbReference type="NCBI Taxonomy" id="2735723"/>
    <lineage>
        <taxon>Bacteria</taxon>
        <taxon>Bacillati</taxon>
        <taxon>Bacillota</taxon>
        <taxon>Erysipelotrichia</taxon>
        <taxon>Erysipelotrichales</taxon>
        <taxon>Turicibacteraceae</taxon>
        <taxon>Turicibacter</taxon>
    </lineage>
</organism>
<feature type="domain" description="Phosphoribosyltransferase" evidence="6">
    <location>
        <begin position="10"/>
        <end position="164"/>
    </location>
</feature>
<dbReference type="InterPro" id="IPR000836">
    <property type="entry name" value="PRTase_dom"/>
</dbReference>
<keyword evidence="5 8" id="KW-0328">Glycosyltransferase</keyword>